<keyword evidence="6 9" id="KW-0443">Lipid metabolism</keyword>
<keyword evidence="7 9" id="KW-0275">Fatty acid biosynthesis</keyword>
<comment type="function">
    <text evidence="1 9">This protein is a component of the acetyl coenzyme A carboxylase complex; first, biotin carboxylase catalyzes the carboxylation of the carrier protein and then the transcarboxylase transfers the carboxyl group to form malonyl-CoA.</text>
</comment>
<keyword evidence="12" id="KW-1185">Reference proteome</keyword>
<organism evidence="11 12">
    <name type="scientific">Anaeromyxobacter paludicola</name>
    <dbReference type="NCBI Taxonomy" id="2918171"/>
    <lineage>
        <taxon>Bacteria</taxon>
        <taxon>Pseudomonadati</taxon>
        <taxon>Myxococcota</taxon>
        <taxon>Myxococcia</taxon>
        <taxon>Myxococcales</taxon>
        <taxon>Cystobacterineae</taxon>
        <taxon>Anaeromyxobacteraceae</taxon>
        <taxon>Anaeromyxobacter</taxon>
    </lineage>
</organism>
<dbReference type="Pfam" id="PF00364">
    <property type="entry name" value="Biotin_lipoyl"/>
    <property type="match status" value="1"/>
</dbReference>
<evidence type="ECO:0000256" key="8">
    <source>
        <dbReference type="ARBA" id="ARBA00023267"/>
    </source>
</evidence>
<name>A0ABM7XAZ8_9BACT</name>
<dbReference type="InterPro" id="IPR011053">
    <property type="entry name" value="Single_hybrid_motif"/>
</dbReference>
<dbReference type="PROSITE" id="PS50968">
    <property type="entry name" value="BIOTINYL_LIPOYL"/>
    <property type="match status" value="1"/>
</dbReference>
<gene>
    <name evidence="11" type="primary">accB</name>
    <name evidence="11" type="ORF">AMPC_21330</name>
</gene>
<feature type="domain" description="Lipoyl-binding" evidence="10">
    <location>
        <begin position="108"/>
        <end position="184"/>
    </location>
</feature>
<evidence type="ECO:0000256" key="6">
    <source>
        <dbReference type="ARBA" id="ARBA00023098"/>
    </source>
</evidence>
<dbReference type="InterPro" id="IPR000089">
    <property type="entry name" value="Biotin_lipoyl"/>
</dbReference>
<dbReference type="CDD" id="cd06850">
    <property type="entry name" value="biotinyl_domain"/>
    <property type="match status" value="1"/>
</dbReference>
<evidence type="ECO:0000256" key="9">
    <source>
        <dbReference type="RuleBase" id="RU364072"/>
    </source>
</evidence>
<keyword evidence="8 9" id="KW-0092">Biotin</keyword>
<accession>A0ABM7XAZ8</accession>
<dbReference type="PANTHER" id="PTHR45266">
    <property type="entry name" value="OXALOACETATE DECARBOXYLASE ALPHA CHAIN"/>
    <property type="match status" value="1"/>
</dbReference>
<dbReference type="PANTHER" id="PTHR45266:SF3">
    <property type="entry name" value="OXALOACETATE DECARBOXYLASE ALPHA CHAIN"/>
    <property type="match status" value="1"/>
</dbReference>
<evidence type="ECO:0000313" key="11">
    <source>
        <dbReference type="EMBL" id="BDG09020.1"/>
    </source>
</evidence>
<evidence type="ECO:0000256" key="3">
    <source>
        <dbReference type="ARBA" id="ARBA00017562"/>
    </source>
</evidence>
<evidence type="ECO:0000259" key="10">
    <source>
        <dbReference type="PROSITE" id="PS50968"/>
    </source>
</evidence>
<comment type="pathway">
    <text evidence="2 9">Lipid metabolism; fatty acid biosynthesis.</text>
</comment>
<dbReference type="InterPro" id="IPR001882">
    <property type="entry name" value="Biotin_BS"/>
</dbReference>
<evidence type="ECO:0000256" key="4">
    <source>
        <dbReference type="ARBA" id="ARBA00022516"/>
    </source>
</evidence>
<dbReference type="Proteomes" id="UP001162734">
    <property type="component" value="Chromosome"/>
</dbReference>
<dbReference type="RefSeq" id="WP_248340604.1">
    <property type="nucleotide sequence ID" value="NZ_AP025592.1"/>
</dbReference>
<sequence>MARRVERVQQAEQEKPVVEAGPFTLSDVKQLVEALEGTDVTSFVWSRSGDKVVIRRGEKPATVAVAYPSPAAAVAPLAPLPPVSAPAAAAAAPAAAPAPAPKAESKPGVIVTSPFVGTFYRAPSPESPPFVDVGAVVKKGQVLCIVEAMKLMNEIEAEVPGKIAEILVENATPVEFGEPLFRIEPA</sequence>
<dbReference type="PRINTS" id="PR01071">
    <property type="entry name" value="ACOABIOTINCC"/>
</dbReference>
<dbReference type="InterPro" id="IPR001249">
    <property type="entry name" value="AcCoA_biotinCC"/>
</dbReference>
<keyword evidence="5 9" id="KW-0276">Fatty acid metabolism</keyword>
<evidence type="ECO:0000256" key="7">
    <source>
        <dbReference type="ARBA" id="ARBA00023160"/>
    </source>
</evidence>
<evidence type="ECO:0000256" key="1">
    <source>
        <dbReference type="ARBA" id="ARBA00003761"/>
    </source>
</evidence>
<dbReference type="NCBIfam" id="TIGR00531">
    <property type="entry name" value="BCCP"/>
    <property type="match status" value="1"/>
</dbReference>
<dbReference type="Gene3D" id="2.40.50.100">
    <property type="match status" value="1"/>
</dbReference>
<dbReference type="InterPro" id="IPR050709">
    <property type="entry name" value="Biotin_Carboxyl_Carrier/Decarb"/>
</dbReference>
<evidence type="ECO:0000256" key="2">
    <source>
        <dbReference type="ARBA" id="ARBA00005194"/>
    </source>
</evidence>
<reference evidence="12" key="1">
    <citation type="journal article" date="2022" name="Int. J. Syst. Evol. Microbiol.">
        <title>Anaeromyxobacter oryzae sp. nov., Anaeromyxobacter diazotrophicus sp. nov. and Anaeromyxobacter paludicola sp. nov., isolated from paddy soils.</title>
        <authorList>
            <person name="Itoh H."/>
            <person name="Xu Z."/>
            <person name="Mise K."/>
            <person name="Masuda Y."/>
            <person name="Ushijima N."/>
            <person name="Hayakawa C."/>
            <person name="Shiratori Y."/>
            <person name="Senoo K."/>
        </authorList>
    </citation>
    <scope>NUCLEOTIDE SEQUENCE [LARGE SCALE GENOMIC DNA]</scope>
    <source>
        <strain evidence="12">Red630</strain>
    </source>
</reference>
<proteinExistence type="predicted"/>
<dbReference type="PROSITE" id="PS00188">
    <property type="entry name" value="BIOTIN"/>
    <property type="match status" value="1"/>
</dbReference>
<protein>
    <recommendedName>
        <fullName evidence="3 9">Biotin carboxyl carrier protein of acetyl-CoA carboxylase</fullName>
    </recommendedName>
</protein>
<evidence type="ECO:0000313" key="12">
    <source>
        <dbReference type="Proteomes" id="UP001162734"/>
    </source>
</evidence>
<evidence type="ECO:0000256" key="5">
    <source>
        <dbReference type="ARBA" id="ARBA00022832"/>
    </source>
</evidence>
<dbReference type="SUPFAM" id="SSF51230">
    <property type="entry name" value="Single hybrid motif"/>
    <property type="match status" value="1"/>
</dbReference>
<keyword evidence="4 9" id="KW-0444">Lipid biosynthesis</keyword>
<dbReference type="EMBL" id="AP025592">
    <property type="protein sequence ID" value="BDG09020.1"/>
    <property type="molecule type" value="Genomic_DNA"/>
</dbReference>